<dbReference type="STRING" id="7868.ENSCMIP00000045526"/>
<keyword evidence="7" id="KW-0496">Mitochondrion</keyword>
<reference evidence="12" key="1">
    <citation type="journal article" date="2006" name="Science">
        <title>Ancient noncoding elements conserved in the human genome.</title>
        <authorList>
            <person name="Venkatesh B."/>
            <person name="Kirkness E.F."/>
            <person name="Loh Y.H."/>
            <person name="Halpern A.L."/>
            <person name="Lee A.P."/>
            <person name="Johnson J."/>
            <person name="Dandona N."/>
            <person name="Viswanathan L.D."/>
            <person name="Tay A."/>
            <person name="Venter J.C."/>
            <person name="Strausberg R.L."/>
            <person name="Brenner S."/>
        </authorList>
    </citation>
    <scope>NUCLEOTIDE SEQUENCE [LARGE SCALE GENOMIC DNA]</scope>
</reference>
<feature type="region of interest" description="Disordered" evidence="10">
    <location>
        <begin position="193"/>
        <end position="214"/>
    </location>
</feature>
<keyword evidence="3" id="KW-0813">Transport</keyword>
<comment type="similarity">
    <text evidence="2">Belongs to the ATPase F chain family.</text>
</comment>
<dbReference type="Ensembl" id="ENSCMIT00000046179.1">
    <property type="protein sequence ID" value="ENSCMIP00000045526.1"/>
    <property type="gene ID" value="ENSCMIG00000018782.1"/>
</dbReference>
<reference evidence="12" key="3">
    <citation type="journal article" date="2014" name="Nature">
        <title>Elephant shark genome provides unique insights into gnathostome evolution.</title>
        <authorList>
            <consortium name="International Elephant Shark Genome Sequencing Consortium"/>
            <person name="Venkatesh B."/>
            <person name="Lee A.P."/>
            <person name="Ravi V."/>
            <person name="Maurya A.K."/>
            <person name="Lian M.M."/>
            <person name="Swann J.B."/>
            <person name="Ohta Y."/>
            <person name="Flajnik M.F."/>
            <person name="Sutoh Y."/>
            <person name="Kasahara M."/>
            <person name="Hoon S."/>
            <person name="Gangu V."/>
            <person name="Roy S.W."/>
            <person name="Irimia M."/>
            <person name="Korzh V."/>
            <person name="Kondrychyn I."/>
            <person name="Lim Z.W."/>
            <person name="Tay B.H."/>
            <person name="Tohari S."/>
            <person name="Kong K.W."/>
            <person name="Ho S."/>
            <person name="Lorente-Galdos B."/>
            <person name="Quilez J."/>
            <person name="Marques-Bonet T."/>
            <person name="Raney B.J."/>
            <person name="Ingham P.W."/>
            <person name="Tay A."/>
            <person name="Hillier L.W."/>
            <person name="Minx P."/>
            <person name="Boehm T."/>
            <person name="Wilson R.K."/>
            <person name="Brenner S."/>
            <person name="Warren W.C."/>
        </authorList>
    </citation>
    <scope>NUCLEOTIDE SEQUENCE [LARGE SCALE GENOMIC DNA]</scope>
</reference>
<evidence type="ECO:0000256" key="3">
    <source>
        <dbReference type="ARBA" id="ARBA00022448"/>
    </source>
</evidence>
<evidence type="ECO:0000256" key="5">
    <source>
        <dbReference type="ARBA" id="ARBA00022781"/>
    </source>
</evidence>
<keyword evidence="5" id="KW-0375">Hydrogen ion transport</keyword>
<evidence type="ECO:0000256" key="9">
    <source>
        <dbReference type="ARBA" id="ARBA00023310"/>
    </source>
</evidence>
<dbReference type="GO" id="GO:0045259">
    <property type="term" value="C:proton-transporting ATP synthase complex"/>
    <property type="evidence" value="ECO:0007669"/>
    <property type="project" value="UniProtKB-KW"/>
</dbReference>
<name>A0A4W3K277_CALMI</name>
<evidence type="ECO:0000256" key="6">
    <source>
        <dbReference type="ARBA" id="ARBA00023065"/>
    </source>
</evidence>
<dbReference type="Pfam" id="PF10206">
    <property type="entry name" value="WRW"/>
    <property type="match status" value="1"/>
</dbReference>
<dbReference type="OMA" id="TSVWHHI"/>
<reference evidence="12" key="2">
    <citation type="journal article" date="2007" name="PLoS Biol.">
        <title>Survey sequencing and comparative analysis of the elephant shark (Callorhinchus milii) genome.</title>
        <authorList>
            <person name="Venkatesh B."/>
            <person name="Kirkness E.F."/>
            <person name="Loh Y.H."/>
            <person name="Halpern A.L."/>
            <person name="Lee A.P."/>
            <person name="Johnson J."/>
            <person name="Dandona N."/>
            <person name="Viswanathan L.D."/>
            <person name="Tay A."/>
            <person name="Venter J.C."/>
            <person name="Strausberg R.L."/>
            <person name="Brenner S."/>
        </authorList>
    </citation>
    <scope>NUCLEOTIDE SEQUENCE [LARGE SCALE GENOMIC DNA]</scope>
</reference>
<keyword evidence="12" id="KW-1185">Reference proteome</keyword>
<proteinExistence type="inferred from homology"/>
<accession>A0A4W3K277</accession>
<evidence type="ECO:0000256" key="7">
    <source>
        <dbReference type="ARBA" id="ARBA00023128"/>
    </source>
</evidence>
<reference evidence="11" key="4">
    <citation type="submission" date="2025-08" db="UniProtKB">
        <authorList>
            <consortium name="Ensembl"/>
        </authorList>
    </citation>
    <scope>IDENTIFICATION</scope>
</reference>
<dbReference type="PANTHER" id="PTHR16270:SF5">
    <property type="entry name" value="HYPOTHETICAL LOC287798"/>
    <property type="match status" value="1"/>
</dbReference>
<feature type="compositionally biased region" description="Basic and acidic residues" evidence="10">
    <location>
        <begin position="193"/>
        <end position="211"/>
    </location>
</feature>
<reference evidence="11" key="5">
    <citation type="submission" date="2025-09" db="UniProtKB">
        <authorList>
            <consortium name="Ensembl"/>
        </authorList>
    </citation>
    <scope>IDENTIFICATION</scope>
</reference>
<dbReference type="AlphaFoldDB" id="A0A4W3K277"/>
<evidence type="ECO:0000313" key="11">
    <source>
        <dbReference type="Ensembl" id="ENSCMIP00000045526.1"/>
    </source>
</evidence>
<evidence type="ECO:0000256" key="1">
    <source>
        <dbReference type="ARBA" id="ARBA00004325"/>
    </source>
</evidence>
<evidence type="ECO:0000256" key="10">
    <source>
        <dbReference type="SAM" id="MobiDB-lite"/>
    </source>
</evidence>
<organism evidence="11 12">
    <name type="scientific">Callorhinchus milii</name>
    <name type="common">Ghost shark</name>
    <dbReference type="NCBI Taxonomy" id="7868"/>
    <lineage>
        <taxon>Eukaryota</taxon>
        <taxon>Metazoa</taxon>
        <taxon>Chordata</taxon>
        <taxon>Craniata</taxon>
        <taxon>Vertebrata</taxon>
        <taxon>Chondrichthyes</taxon>
        <taxon>Holocephali</taxon>
        <taxon>Chimaeriformes</taxon>
        <taxon>Callorhinchidae</taxon>
        <taxon>Callorhinchus</taxon>
    </lineage>
</organism>
<evidence type="ECO:0000256" key="8">
    <source>
        <dbReference type="ARBA" id="ARBA00023136"/>
    </source>
</evidence>
<keyword evidence="9" id="KW-0066">ATP synthesis</keyword>
<protein>
    <submittedName>
        <fullName evidence="11">Uncharacterized protein</fullName>
    </submittedName>
</protein>
<evidence type="ECO:0000313" key="12">
    <source>
        <dbReference type="Proteomes" id="UP000314986"/>
    </source>
</evidence>
<evidence type="ECO:0000256" key="4">
    <source>
        <dbReference type="ARBA" id="ARBA00022547"/>
    </source>
</evidence>
<keyword evidence="4" id="KW-0138">CF(0)</keyword>
<dbReference type="GO" id="GO:0031966">
    <property type="term" value="C:mitochondrial membrane"/>
    <property type="evidence" value="ECO:0007669"/>
    <property type="project" value="UniProtKB-SubCell"/>
</dbReference>
<comment type="subcellular location">
    <subcellularLocation>
        <location evidence="1">Mitochondrion membrane</location>
    </subcellularLocation>
</comment>
<keyword evidence="6" id="KW-0406">Ion transport</keyword>
<dbReference type="PANTHER" id="PTHR16270">
    <property type="entry name" value="HYPOTHETICAL LOC287798"/>
    <property type="match status" value="1"/>
</dbReference>
<dbReference type="GeneTree" id="ENSGT00940000165557"/>
<dbReference type="Proteomes" id="UP000314986">
    <property type="component" value="Unassembled WGS sequence"/>
</dbReference>
<dbReference type="InterPro" id="IPR019344">
    <property type="entry name" value="F1F0-ATPsyn_F_prd"/>
</dbReference>
<dbReference type="GO" id="GO:1902600">
    <property type="term" value="P:proton transmembrane transport"/>
    <property type="evidence" value="ECO:0007669"/>
    <property type="project" value="UniProtKB-KW"/>
</dbReference>
<dbReference type="GO" id="GO:0006754">
    <property type="term" value="P:ATP biosynthetic process"/>
    <property type="evidence" value="ECO:0007669"/>
    <property type="project" value="UniProtKB-KW"/>
</dbReference>
<sequence>MATASPGTEVCPFCGKAFKRLKAHLPHCKMTKNMNGKSNFKKTEVSNVFPQSELNTKLGRNPEPPKSKIAIKANSGNAIQEGLKLKKQKKLTNVGTVIDEAVSLSEQMRLSSGTNESQSMLNAGGLIDNVEQVTGNVSQRSNPDTTKRTIKEMTKKKTKANEDFLKQERKNTVIKSKGKTRTKLKGTQKIPNDIRSKERDEINKGSNEKSNVDQQMSKDINVSEVTSVSNLERIQIRPEFEMEASMLELQSYPIILKSSYLRSKMLNPVTAKNLEGCQSDFRQHQNQLVGNIANELISEQRSVMVNKTNVWDHIKENLYRRKLINNVDQEFILTVNANAKESDYKTKALETSYNTSVCNLSTGTDICRVNVAASQVNFQYEGRPHACYVANMRKTKPGDLDTDGLAPPESLLLQPAEKYLNRENLLPTGTTQNEDLNERINNSCSSVSKNTGIGMEWFPELYPGYRSVGLSMLPVKAQEWDIPLRPFVCKNEKSKVSLSERHLMHVTLNELPSWLAARDHSPKGLITAVQRGYDRYYNKYINVKRGSFGGVTMLLVGYATLSYIWSYNHITAGSILQLTVSDLHQSVIHIYTAGAKKASVAFLFRV</sequence>
<gene>
    <name evidence="11" type="primary">si:dkey-21c1.4</name>
</gene>
<evidence type="ECO:0000256" key="2">
    <source>
        <dbReference type="ARBA" id="ARBA00005895"/>
    </source>
</evidence>
<dbReference type="InParanoid" id="A0A4W3K277"/>
<keyword evidence="8" id="KW-0472">Membrane</keyword>
<dbReference type="InterPro" id="IPR037694">
    <property type="entry name" value="MTNAP1"/>
</dbReference>